<sequence length="82" mass="8663">MGVRPGGSRSTDEGVSIVDAPAQAYVGGVVKVEPPTEDRVSDTPQLVIEVENLDETITIKEDGPLSTVQEEAALEEKTAPRS</sequence>
<gene>
    <name evidence="1" type="ORF">PHMEG_00016622</name>
</gene>
<evidence type="ECO:0000313" key="1">
    <source>
        <dbReference type="EMBL" id="OWZ10523.1"/>
    </source>
</evidence>
<accession>A0A225VYK2</accession>
<comment type="caution">
    <text evidence="1">The sequence shown here is derived from an EMBL/GenBank/DDBJ whole genome shotgun (WGS) entry which is preliminary data.</text>
</comment>
<evidence type="ECO:0000313" key="2">
    <source>
        <dbReference type="Proteomes" id="UP000198211"/>
    </source>
</evidence>
<reference evidence="2" key="1">
    <citation type="submission" date="2017-03" db="EMBL/GenBank/DDBJ databases">
        <title>Phytopthora megakarya and P. palmivora, two closely related causual agents of cacao black pod achieved similar genome size and gene model numbers by different mechanisms.</title>
        <authorList>
            <person name="Ali S."/>
            <person name="Shao J."/>
            <person name="Larry D.J."/>
            <person name="Kronmiller B."/>
            <person name="Shen D."/>
            <person name="Strem M.D."/>
            <person name="Melnick R.L."/>
            <person name="Guiltinan M.J."/>
            <person name="Tyler B.M."/>
            <person name="Meinhardt L.W."/>
            <person name="Bailey B.A."/>
        </authorList>
    </citation>
    <scope>NUCLEOTIDE SEQUENCE [LARGE SCALE GENOMIC DNA]</scope>
    <source>
        <strain evidence="2">zdho120</strain>
    </source>
</reference>
<keyword evidence="2" id="KW-1185">Reference proteome</keyword>
<dbReference type="AlphaFoldDB" id="A0A225VYK2"/>
<dbReference type="Proteomes" id="UP000198211">
    <property type="component" value="Unassembled WGS sequence"/>
</dbReference>
<organism evidence="1 2">
    <name type="scientific">Phytophthora megakarya</name>
    <dbReference type="NCBI Taxonomy" id="4795"/>
    <lineage>
        <taxon>Eukaryota</taxon>
        <taxon>Sar</taxon>
        <taxon>Stramenopiles</taxon>
        <taxon>Oomycota</taxon>
        <taxon>Peronosporomycetes</taxon>
        <taxon>Peronosporales</taxon>
        <taxon>Peronosporaceae</taxon>
        <taxon>Phytophthora</taxon>
    </lineage>
</organism>
<protein>
    <submittedName>
        <fullName evidence="1">Uncharacterized protein</fullName>
    </submittedName>
</protein>
<name>A0A225VYK2_9STRA</name>
<dbReference type="EMBL" id="NBNE01002420">
    <property type="protein sequence ID" value="OWZ10523.1"/>
    <property type="molecule type" value="Genomic_DNA"/>
</dbReference>
<dbReference type="OrthoDB" id="129596at2759"/>
<proteinExistence type="predicted"/>